<evidence type="ECO:0000259" key="7">
    <source>
        <dbReference type="PROSITE" id="PS50847"/>
    </source>
</evidence>
<feature type="compositionally biased region" description="Low complexity" evidence="5">
    <location>
        <begin position="894"/>
        <end position="908"/>
    </location>
</feature>
<dbReference type="Gene3D" id="2.60.40.10">
    <property type="entry name" value="Immunoglobulins"/>
    <property type="match status" value="1"/>
</dbReference>
<evidence type="ECO:0000256" key="5">
    <source>
        <dbReference type="SAM" id="MobiDB-lite"/>
    </source>
</evidence>
<dbReference type="InterPro" id="IPR041033">
    <property type="entry name" value="SpaA_PFL_dom_1"/>
</dbReference>
<feature type="transmembrane region" description="Helical" evidence="6">
    <location>
        <begin position="921"/>
        <end position="941"/>
    </location>
</feature>
<dbReference type="NCBIfam" id="TIGR01167">
    <property type="entry name" value="LPXTG_anchor"/>
    <property type="match status" value="1"/>
</dbReference>
<dbReference type="InterPro" id="IPR019931">
    <property type="entry name" value="LPXTG_anchor"/>
</dbReference>
<name>A0A0V8CKX2_LACLL</name>
<dbReference type="Pfam" id="PF17802">
    <property type="entry name" value="SpaA"/>
    <property type="match status" value="1"/>
</dbReference>
<keyword evidence="4" id="KW-0572">Peptidoglycan-anchor</keyword>
<organism evidence="8 9">
    <name type="scientific">Lactococcus lactis subsp. lactis</name>
    <name type="common">Streptococcus lactis</name>
    <dbReference type="NCBI Taxonomy" id="1360"/>
    <lineage>
        <taxon>Bacteria</taxon>
        <taxon>Bacillati</taxon>
        <taxon>Bacillota</taxon>
        <taxon>Bacilli</taxon>
        <taxon>Lactobacillales</taxon>
        <taxon>Streptococcaceae</taxon>
        <taxon>Lactococcus</taxon>
    </lineage>
</organism>
<reference evidence="9" key="1">
    <citation type="submission" date="2015-10" db="EMBL/GenBank/DDBJ databases">
        <title>Draft Genome Sequences of 11 Lactococcus lactis subspecies cremoris strains.</title>
        <authorList>
            <person name="Wels M."/>
            <person name="Backus L."/>
            <person name="Boekhorst J."/>
            <person name="Dijkstra A."/>
            <person name="Beerthuizen M."/>
            <person name="Kelly W."/>
            <person name="Siezen R."/>
            <person name="Bachmann H."/>
            <person name="Van Hijum S."/>
        </authorList>
    </citation>
    <scope>NUCLEOTIDE SEQUENCE [LARGE SCALE GENOMIC DNA]</scope>
    <source>
        <strain evidence="9">KF282</strain>
    </source>
</reference>
<accession>A0A0V8CKX2</accession>
<evidence type="ECO:0000256" key="4">
    <source>
        <dbReference type="ARBA" id="ARBA00023088"/>
    </source>
</evidence>
<keyword evidence="1" id="KW-0134">Cell wall</keyword>
<dbReference type="PATRIC" id="fig|1360.105.peg.1609"/>
<keyword evidence="2" id="KW-0964">Secreted</keyword>
<keyword evidence="6" id="KW-0812">Transmembrane</keyword>
<gene>
    <name evidence="8" type="ORF">KF282_2521</name>
</gene>
<evidence type="ECO:0000256" key="2">
    <source>
        <dbReference type="ARBA" id="ARBA00022525"/>
    </source>
</evidence>
<evidence type="ECO:0000256" key="6">
    <source>
        <dbReference type="SAM" id="Phobius"/>
    </source>
</evidence>
<proteinExistence type="predicted"/>
<evidence type="ECO:0000313" key="8">
    <source>
        <dbReference type="EMBL" id="KSU01817.1"/>
    </source>
</evidence>
<evidence type="ECO:0000256" key="3">
    <source>
        <dbReference type="ARBA" id="ARBA00022729"/>
    </source>
</evidence>
<evidence type="ECO:0000256" key="1">
    <source>
        <dbReference type="ARBA" id="ARBA00022512"/>
    </source>
</evidence>
<dbReference type="InterPro" id="IPR013783">
    <property type="entry name" value="Ig-like_fold"/>
</dbReference>
<feature type="region of interest" description="Disordered" evidence="5">
    <location>
        <begin position="894"/>
        <end position="914"/>
    </location>
</feature>
<evidence type="ECO:0000313" key="9">
    <source>
        <dbReference type="Proteomes" id="UP000053058"/>
    </source>
</evidence>
<keyword evidence="3" id="KW-0732">Signal</keyword>
<protein>
    <submittedName>
        <fullName evidence="8">Cell wall surface anchor family protein</fullName>
    </submittedName>
</protein>
<dbReference type="AlphaFoldDB" id="A0A0V8CKX2"/>
<dbReference type="EMBL" id="LKLN01000088">
    <property type="protein sequence ID" value="KSU01817.1"/>
    <property type="molecule type" value="Genomic_DNA"/>
</dbReference>
<dbReference type="PROSITE" id="PS50847">
    <property type="entry name" value="GRAM_POS_ANCHORING"/>
    <property type="match status" value="1"/>
</dbReference>
<dbReference type="Proteomes" id="UP000053058">
    <property type="component" value="Unassembled WGS sequence"/>
</dbReference>
<sequence length="952" mass="103200">MSKQKKMLNDLTSEKKVTNWKMRKHKKVFVTCASILAVGLGTAGLVYANAQSTTAKASLPSDTTVNWENNKPLYYEIDQTGKEHPKPMLKLADGTPAWCLGLGVPLPNNTTQAQLDSTNAILQALSDEQIAVLNNVDYLAQKDGSLLAYAQAQHATYMLLDEAGVSINQTKDLVIKDNTLLHDANAIKTGATDLINQAKKMRELPSFNGTTVDLIQGVEKTLIDSKSVLPNFPNFKNNLKGLTESVSGNDLKLKADISTKIGLNSNALQYWNLASYDNLPYYVYSTDGDSTGKSSQSVIASQDPSMATGALNVRIIGLGEATLTKADADTGSGETQGSAQLKGAVFGLFNKSDNSPVKWSAGQNGYPIALTAGTKADNTNISIKLGDDLKAGVKNLDNSKEYYWKETVAPEGYSLSTAKYEVKFDSSSKFDDKTSNYIDNDKATDKVLDFNFGFIKAQDVNGSLTGLNGRTFRYTPTGDTKGKPIEVTSGANEDSSGVTNNGQVNFSKIPFGNGLLEELPQKDDKLQLINPISIITTTNKDKEGNITSYTVTFTDTVTKQVITTLNVSLDKVTDNSTMFKVNLGTLVDKPVTPVVPTIETQAYSKDGDQTLQVNEVSENTPMYDIANYTNIQKGDKIITYLHRHLVDKDGNISNDKVVKTINWVADDETVQTQKHRFDTTSDTTKDFEVPEGSKVEYVYTSYIFDKDADTAKDEPKAKHDDLKNQKQTITVEKVTPSIDIEKANDKVPDAGNGNHTDKDNNIGVNDHDTEDTYFEVKENAKTKIFFRGTNNGTEPLTHVKVVDKTTNGKVDVKGITYTYNGKKLTVNKDGEFELDGKLLVLNPKESIIGSGELGALPSGELHGDKATITGIGVYSKKPVGDDDKWYGKVVKVTPTSTTPSSATPTTPKGVLPTTGSDTGDAIAYGGMAVLLGAIGGAVYYMKKKKSAKEEGE</sequence>
<dbReference type="RefSeq" id="WP_160321641.1">
    <property type="nucleotide sequence ID" value="NZ_LKLN01000088.1"/>
</dbReference>
<comment type="caution">
    <text evidence="8">The sequence shown here is derived from an EMBL/GenBank/DDBJ whole genome shotgun (WGS) entry which is preliminary data.</text>
</comment>
<keyword evidence="6" id="KW-1133">Transmembrane helix</keyword>
<feature type="region of interest" description="Disordered" evidence="5">
    <location>
        <begin position="743"/>
        <end position="766"/>
    </location>
</feature>
<feature type="domain" description="Gram-positive cocci surface proteins LPxTG" evidence="7">
    <location>
        <begin position="911"/>
        <end position="951"/>
    </location>
</feature>
<keyword evidence="6" id="KW-0472">Membrane</keyword>